<comment type="caution">
    <text evidence="1">The sequence shown here is derived from an EMBL/GenBank/DDBJ whole genome shotgun (WGS) entry which is preliminary data.</text>
</comment>
<dbReference type="EMBL" id="OBKZ01000054">
    <property type="protein sequence ID" value="SOB55052.1"/>
    <property type="molecule type" value="Genomic_DNA"/>
</dbReference>
<proteinExistence type="predicted"/>
<dbReference type="Proteomes" id="UP000219564">
    <property type="component" value="Unassembled WGS sequence"/>
</dbReference>
<protein>
    <submittedName>
        <fullName evidence="1">Uncharacterized protein</fullName>
    </submittedName>
</protein>
<sequence>MTFVGLNKMPSQMAKFSGNGADSLLSNACLVELPDRKAACAVTRNVAPVRIPTLGIRSPMK</sequence>
<dbReference type="AlphaFoldDB" id="A0AAX2HDY8"/>
<reference evidence="1 2" key="1">
    <citation type="submission" date="2017-08" db="EMBL/GenBank/DDBJ databases">
        <authorList>
            <person name="Chaillou S."/>
        </authorList>
    </citation>
    <scope>NUCLEOTIDE SEQUENCE [LARGE SCALE GENOMIC DNA]</scope>
    <source>
        <strain evidence="1 2">MFPA15A1205</strain>
    </source>
</reference>
<name>A0AAX2HDY8_9PSED</name>
<gene>
    <name evidence="1" type="ORF">PLUA15_70001</name>
</gene>
<organism evidence="1 2">
    <name type="scientific">Pseudomonas lundensis</name>
    <dbReference type="NCBI Taxonomy" id="86185"/>
    <lineage>
        <taxon>Bacteria</taxon>
        <taxon>Pseudomonadati</taxon>
        <taxon>Pseudomonadota</taxon>
        <taxon>Gammaproteobacteria</taxon>
        <taxon>Pseudomonadales</taxon>
        <taxon>Pseudomonadaceae</taxon>
        <taxon>Pseudomonas</taxon>
    </lineage>
</organism>
<accession>A0AAX2HDY8</accession>
<evidence type="ECO:0000313" key="2">
    <source>
        <dbReference type="Proteomes" id="UP000219564"/>
    </source>
</evidence>
<evidence type="ECO:0000313" key="1">
    <source>
        <dbReference type="EMBL" id="SOB55052.1"/>
    </source>
</evidence>